<feature type="compositionally biased region" description="Basic and acidic residues" evidence="1">
    <location>
        <begin position="178"/>
        <end position="188"/>
    </location>
</feature>
<accession>A0A2N5THY0</accession>
<dbReference type="OrthoDB" id="3353471at2759"/>
<dbReference type="SUPFAM" id="SSF52540">
    <property type="entry name" value="P-loop containing nucleoside triphosphate hydrolases"/>
    <property type="match status" value="1"/>
</dbReference>
<organism evidence="3 4">
    <name type="scientific">Puccinia coronata f. sp. avenae</name>
    <dbReference type="NCBI Taxonomy" id="200324"/>
    <lineage>
        <taxon>Eukaryota</taxon>
        <taxon>Fungi</taxon>
        <taxon>Dikarya</taxon>
        <taxon>Basidiomycota</taxon>
        <taxon>Pucciniomycotina</taxon>
        <taxon>Pucciniomycetes</taxon>
        <taxon>Pucciniales</taxon>
        <taxon>Pucciniaceae</taxon>
        <taxon>Puccinia</taxon>
    </lineage>
</organism>
<evidence type="ECO:0000256" key="1">
    <source>
        <dbReference type="SAM" id="MobiDB-lite"/>
    </source>
</evidence>
<feature type="region of interest" description="Disordered" evidence="1">
    <location>
        <begin position="151"/>
        <end position="201"/>
    </location>
</feature>
<comment type="caution">
    <text evidence="3">The sequence shown here is derived from an EMBL/GenBank/DDBJ whole genome shotgun (WGS) entry which is preliminary data.</text>
</comment>
<feature type="domain" description="DNA helicase Pif1-like 2B" evidence="2">
    <location>
        <begin position="76"/>
        <end position="121"/>
    </location>
</feature>
<protein>
    <recommendedName>
        <fullName evidence="2">DNA helicase Pif1-like 2B domain-containing protein</fullName>
    </recommendedName>
</protein>
<sequence>MTKALIDFVYPDLIKNFGTNISQNGDYLYDRCVLAPLYKDVKSINSKITAKLPGTLYTSKSIDIPDPDGFDSLPEECLNKISASGLPEHIIDLKVGMPVVITRNMYVSKGVCNGSRMILTEVGTGFIVGRLFSGPFKGNKIMIPKVKLHHKGSDQFPEGQSGEGTKVHGGTAAGSSEPAERRTQRESLEQPVQAEGISSPATGSLSVQKILNSTRRQNLEAAAALLEQKKQAAHTYQEARRTQMSGSNPSGVLSGATTGKGIPLTPNTQKDPPRGQEGNDRETSQASNILEALGDVPGVDTLGCLAEMPPTTQ</sequence>
<dbReference type="Proteomes" id="UP000235388">
    <property type="component" value="Unassembled WGS sequence"/>
</dbReference>
<dbReference type="InterPro" id="IPR027417">
    <property type="entry name" value="P-loop_NTPase"/>
</dbReference>
<dbReference type="InterPro" id="IPR049163">
    <property type="entry name" value="Pif1-like_2B_dom"/>
</dbReference>
<dbReference type="EMBL" id="PGCJ01000650">
    <property type="protein sequence ID" value="PLW25091.1"/>
    <property type="molecule type" value="Genomic_DNA"/>
</dbReference>
<dbReference type="PANTHER" id="PTHR10492">
    <property type="match status" value="1"/>
</dbReference>
<dbReference type="STRING" id="200324.A0A2N5THY0"/>
<feature type="region of interest" description="Disordered" evidence="1">
    <location>
        <begin position="233"/>
        <end position="293"/>
    </location>
</feature>
<dbReference type="PANTHER" id="PTHR10492:SF57">
    <property type="entry name" value="ATP-DEPENDENT DNA HELICASE"/>
    <property type="match status" value="1"/>
</dbReference>
<dbReference type="Pfam" id="PF21530">
    <property type="entry name" value="Pif1_2B_dom"/>
    <property type="match status" value="1"/>
</dbReference>
<name>A0A2N5THY0_9BASI</name>
<proteinExistence type="predicted"/>
<evidence type="ECO:0000313" key="4">
    <source>
        <dbReference type="Proteomes" id="UP000235388"/>
    </source>
</evidence>
<keyword evidence="4" id="KW-1185">Reference proteome</keyword>
<gene>
    <name evidence="3" type="ORF">PCANC_26754</name>
</gene>
<reference evidence="3 4" key="1">
    <citation type="submission" date="2017-11" db="EMBL/GenBank/DDBJ databases">
        <title>De novo assembly and phasing of dikaryotic genomes from two isolates of Puccinia coronata f. sp. avenae, the causal agent of oat crown rust.</title>
        <authorList>
            <person name="Miller M.E."/>
            <person name="Zhang Y."/>
            <person name="Omidvar V."/>
            <person name="Sperschneider J."/>
            <person name="Schwessinger B."/>
            <person name="Raley C."/>
            <person name="Palmer J.M."/>
            <person name="Garnica D."/>
            <person name="Upadhyaya N."/>
            <person name="Rathjen J."/>
            <person name="Taylor J.M."/>
            <person name="Park R.F."/>
            <person name="Dodds P.N."/>
            <person name="Hirsch C.D."/>
            <person name="Kianian S.F."/>
            <person name="Figueroa M."/>
        </authorList>
    </citation>
    <scope>NUCLEOTIDE SEQUENCE [LARGE SCALE GENOMIC DNA]</scope>
    <source>
        <strain evidence="3">12NC29</strain>
    </source>
</reference>
<feature type="compositionally biased region" description="Basic and acidic residues" evidence="1">
    <location>
        <begin position="271"/>
        <end position="283"/>
    </location>
</feature>
<feature type="compositionally biased region" description="Polar residues" evidence="1">
    <location>
        <begin position="242"/>
        <end position="257"/>
    </location>
</feature>
<evidence type="ECO:0000259" key="2">
    <source>
        <dbReference type="Pfam" id="PF21530"/>
    </source>
</evidence>
<dbReference type="AlphaFoldDB" id="A0A2N5THY0"/>
<evidence type="ECO:0000313" key="3">
    <source>
        <dbReference type="EMBL" id="PLW25091.1"/>
    </source>
</evidence>